<reference evidence="2 3" key="1">
    <citation type="submission" date="2014-04" db="EMBL/GenBank/DDBJ databases">
        <title>Evolutionary Origins and Diversification of the Mycorrhizal Mutualists.</title>
        <authorList>
            <consortium name="DOE Joint Genome Institute"/>
            <consortium name="Mycorrhizal Genomics Consortium"/>
            <person name="Kohler A."/>
            <person name="Kuo A."/>
            <person name="Nagy L.G."/>
            <person name="Floudas D."/>
            <person name="Copeland A."/>
            <person name="Barry K.W."/>
            <person name="Cichocki N."/>
            <person name="Veneault-Fourrey C."/>
            <person name="LaButti K."/>
            <person name="Lindquist E.A."/>
            <person name="Lipzen A."/>
            <person name="Lundell T."/>
            <person name="Morin E."/>
            <person name="Murat C."/>
            <person name="Riley R."/>
            <person name="Ohm R."/>
            <person name="Sun H."/>
            <person name="Tunlid A."/>
            <person name="Henrissat B."/>
            <person name="Grigoriev I.V."/>
            <person name="Hibbett D.S."/>
            <person name="Martin F."/>
        </authorList>
    </citation>
    <scope>NUCLEOTIDE SEQUENCE [LARGE SCALE GENOMIC DNA]</scope>
    <source>
        <strain evidence="2 3">FD-317 M1</strain>
    </source>
</reference>
<sequence length="393" mass="44437">MNQNPTRNNQHDSCGKTTHDPTLQEALIKYHRRKITNNGTISRLLKAEYEIKMSASTVKNRRRELELTGSRGVMKNMDAEGKEEATQLILDEMSKDPAQRLGVRTIQAKVAYNSGVHLARQFIGDVMHIHAEEGFAKCEQTAKKIHRVVKQPLRIHHRWTGDGHDKLYKIGFPIWAIVDDATGKFLDAWVLPSNRGTEEIAYCFFLLVEKFGGIPTQFTTDCGSETTALLGLMNALREIFHPECSLEELPAHIYLRSVHDISIERSWLRLRLDFGDNAVLFFNRGIEDELAEFIQFRNGVKMRKDKNKAGPSGISRDQAFTLYEDWGGKNFLMPVDVSVIRAIKQGMGGDSLLEFVTADFASSAQVAYDSLSIAKLSMENVWAIFSAMIPLLF</sequence>
<keyword evidence="3" id="KW-1185">Reference proteome</keyword>
<feature type="region of interest" description="Disordered" evidence="1">
    <location>
        <begin position="1"/>
        <end position="20"/>
    </location>
</feature>
<accession>A0A0D0BVK1</accession>
<dbReference type="Proteomes" id="UP000053593">
    <property type="component" value="Unassembled WGS sequence"/>
</dbReference>
<proteinExistence type="predicted"/>
<organism evidence="2 3">
    <name type="scientific">Collybiopsis luxurians FD-317 M1</name>
    <dbReference type="NCBI Taxonomy" id="944289"/>
    <lineage>
        <taxon>Eukaryota</taxon>
        <taxon>Fungi</taxon>
        <taxon>Dikarya</taxon>
        <taxon>Basidiomycota</taxon>
        <taxon>Agaricomycotina</taxon>
        <taxon>Agaricomycetes</taxon>
        <taxon>Agaricomycetidae</taxon>
        <taxon>Agaricales</taxon>
        <taxon>Marasmiineae</taxon>
        <taxon>Omphalotaceae</taxon>
        <taxon>Collybiopsis</taxon>
        <taxon>Collybiopsis luxurians</taxon>
    </lineage>
</organism>
<dbReference type="OrthoDB" id="5392716at2759"/>
<feature type="compositionally biased region" description="Basic and acidic residues" evidence="1">
    <location>
        <begin position="9"/>
        <end position="19"/>
    </location>
</feature>
<dbReference type="EMBL" id="KN834825">
    <property type="protein sequence ID" value="KIK53699.1"/>
    <property type="molecule type" value="Genomic_DNA"/>
</dbReference>
<evidence type="ECO:0008006" key="4">
    <source>
        <dbReference type="Google" id="ProtNLM"/>
    </source>
</evidence>
<gene>
    <name evidence="2" type="ORF">GYMLUDRAFT_77401</name>
</gene>
<dbReference type="HOGENOM" id="CLU_039761_0_1_1"/>
<name>A0A0D0BVK1_9AGAR</name>
<dbReference type="PANTHER" id="PTHR46177">
    <property type="entry name" value="INTEGRASE CATALYTIC DOMAIN-CONTAINING PROTEIN"/>
    <property type="match status" value="1"/>
</dbReference>
<dbReference type="PANTHER" id="PTHR46177:SF1">
    <property type="entry name" value="INTEGRASE CATALYTIC DOMAIN-CONTAINING PROTEIN"/>
    <property type="match status" value="1"/>
</dbReference>
<evidence type="ECO:0000313" key="2">
    <source>
        <dbReference type="EMBL" id="KIK53699.1"/>
    </source>
</evidence>
<evidence type="ECO:0000313" key="3">
    <source>
        <dbReference type="Proteomes" id="UP000053593"/>
    </source>
</evidence>
<evidence type="ECO:0000256" key="1">
    <source>
        <dbReference type="SAM" id="MobiDB-lite"/>
    </source>
</evidence>
<protein>
    <recommendedName>
        <fullName evidence="4">Integrase catalytic domain-containing protein</fullName>
    </recommendedName>
</protein>
<dbReference type="AlphaFoldDB" id="A0A0D0BVK1"/>